<dbReference type="AlphaFoldDB" id="A0A5C8UL37"/>
<dbReference type="EMBL" id="VRMG01000010">
    <property type="protein sequence ID" value="TXN29005.1"/>
    <property type="molecule type" value="Genomic_DNA"/>
</dbReference>
<dbReference type="Proteomes" id="UP000321379">
    <property type="component" value="Unassembled WGS sequence"/>
</dbReference>
<evidence type="ECO:0000259" key="1">
    <source>
        <dbReference type="Pfam" id="PF04073"/>
    </source>
</evidence>
<name>A0A5C8UL37_9MICO</name>
<proteinExistence type="predicted"/>
<protein>
    <submittedName>
        <fullName evidence="2">YbaK/EbsC family protein</fullName>
    </submittedName>
</protein>
<sequence>MIEETPQEVQVVEGVLLAHGIEPRTHWFEASTATALEAAAALGVDVGAIANSLVFRLDEEVIMIIASGAHRVDTHLLGEWLGGIVTRASADMVRRSTGQVVGGVSPVGHPERLRTLVDVSLGAYERVWVSAGHPHAVFPTTFEELLRLTGGTAALVARD</sequence>
<evidence type="ECO:0000313" key="3">
    <source>
        <dbReference type="Proteomes" id="UP000321379"/>
    </source>
</evidence>
<reference evidence="2 3" key="1">
    <citation type="submission" date="2019-08" db="EMBL/GenBank/DDBJ databases">
        <title>Bacterial whole genome sequence for Glaciihabitans sp. CHu50b-6-2.</title>
        <authorList>
            <person name="Jin L."/>
        </authorList>
    </citation>
    <scope>NUCLEOTIDE SEQUENCE [LARGE SCALE GENOMIC DNA]</scope>
    <source>
        <strain evidence="2 3">CHu50b-6-2</strain>
    </source>
</reference>
<dbReference type="PANTHER" id="PTHR30411:SF1">
    <property type="entry name" value="CYTOPLASMIC PROTEIN"/>
    <property type="match status" value="1"/>
</dbReference>
<organism evidence="2 3">
    <name type="scientific">Lacisediminihabitans profunda</name>
    <dbReference type="NCBI Taxonomy" id="2594790"/>
    <lineage>
        <taxon>Bacteria</taxon>
        <taxon>Bacillati</taxon>
        <taxon>Actinomycetota</taxon>
        <taxon>Actinomycetes</taxon>
        <taxon>Micrococcales</taxon>
        <taxon>Microbacteriaceae</taxon>
        <taxon>Lacisediminihabitans</taxon>
    </lineage>
</organism>
<dbReference type="Gene3D" id="3.90.960.10">
    <property type="entry name" value="YbaK/aminoacyl-tRNA synthetase-associated domain"/>
    <property type="match status" value="1"/>
</dbReference>
<dbReference type="CDD" id="cd04333">
    <property type="entry name" value="ProX_deacylase"/>
    <property type="match status" value="1"/>
</dbReference>
<dbReference type="SUPFAM" id="SSF55826">
    <property type="entry name" value="YbaK/ProRS associated domain"/>
    <property type="match status" value="1"/>
</dbReference>
<dbReference type="PANTHER" id="PTHR30411">
    <property type="entry name" value="CYTOPLASMIC PROTEIN"/>
    <property type="match status" value="1"/>
</dbReference>
<gene>
    <name evidence="2" type="ORF">FVP33_15955</name>
</gene>
<dbReference type="GO" id="GO:0002161">
    <property type="term" value="F:aminoacyl-tRNA deacylase activity"/>
    <property type="evidence" value="ECO:0007669"/>
    <property type="project" value="InterPro"/>
</dbReference>
<comment type="caution">
    <text evidence="2">The sequence shown here is derived from an EMBL/GenBank/DDBJ whole genome shotgun (WGS) entry which is preliminary data.</text>
</comment>
<dbReference type="InterPro" id="IPR007214">
    <property type="entry name" value="YbaK/aa-tRNA-synth-assoc-dom"/>
</dbReference>
<dbReference type="RefSeq" id="WP_147784675.1">
    <property type="nucleotide sequence ID" value="NZ_VRMG01000010.1"/>
</dbReference>
<dbReference type="InterPro" id="IPR036754">
    <property type="entry name" value="YbaK/aa-tRNA-synt-asso_dom_sf"/>
</dbReference>
<dbReference type="Pfam" id="PF04073">
    <property type="entry name" value="tRNA_edit"/>
    <property type="match status" value="1"/>
</dbReference>
<accession>A0A5C8UL37</accession>
<feature type="domain" description="YbaK/aminoacyl-tRNA synthetase-associated" evidence="1">
    <location>
        <begin position="31"/>
        <end position="148"/>
    </location>
</feature>
<keyword evidence="3" id="KW-1185">Reference proteome</keyword>
<evidence type="ECO:0000313" key="2">
    <source>
        <dbReference type="EMBL" id="TXN29005.1"/>
    </source>
</evidence>